<dbReference type="Gene3D" id="2.60.40.420">
    <property type="entry name" value="Cupredoxins - blue copper proteins"/>
    <property type="match status" value="1"/>
</dbReference>
<keyword evidence="2" id="KW-0812">Transmembrane</keyword>
<evidence type="ECO:0000313" key="4">
    <source>
        <dbReference type="EMBL" id="KAE9989319.1"/>
    </source>
</evidence>
<evidence type="ECO:0000256" key="1">
    <source>
        <dbReference type="SAM" id="MobiDB-lite"/>
    </source>
</evidence>
<feature type="compositionally biased region" description="Low complexity" evidence="1">
    <location>
        <begin position="364"/>
        <end position="375"/>
    </location>
</feature>
<name>A0A8H3Z8C6_VENIN</name>
<comment type="caution">
    <text evidence="4">The sequence shown here is derived from an EMBL/GenBank/DDBJ whole genome shotgun (WGS) entry which is preliminary data.</text>
</comment>
<feature type="region of interest" description="Disordered" evidence="1">
    <location>
        <begin position="178"/>
        <end position="222"/>
    </location>
</feature>
<feature type="compositionally biased region" description="Polar residues" evidence="1">
    <location>
        <begin position="346"/>
        <end position="358"/>
    </location>
</feature>
<evidence type="ECO:0000256" key="2">
    <source>
        <dbReference type="SAM" id="Phobius"/>
    </source>
</evidence>
<dbReference type="AlphaFoldDB" id="A0A8H3Z8C6"/>
<feature type="compositionally biased region" description="Low complexity" evidence="1">
    <location>
        <begin position="192"/>
        <end position="219"/>
    </location>
</feature>
<feature type="region of interest" description="Disordered" evidence="1">
    <location>
        <begin position="333"/>
        <end position="412"/>
    </location>
</feature>
<dbReference type="Proteomes" id="UP000490939">
    <property type="component" value="Unassembled WGS sequence"/>
</dbReference>
<dbReference type="OrthoDB" id="2331100at2759"/>
<reference evidence="4 5" key="1">
    <citation type="submission" date="2019-07" db="EMBL/GenBank/DDBJ databases">
        <title>Venturia inaequalis Genome Resource.</title>
        <authorList>
            <person name="Lichtner F.J."/>
        </authorList>
    </citation>
    <scope>NUCLEOTIDE SEQUENCE [LARGE SCALE GENOMIC DNA]</scope>
    <source>
        <strain evidence="4 5">DMI_063113</strain>
    </source>
</reference>
<keyword evidence="2" id="KW-1133">Transmembrane helix</keyword>
<protein>
    <recommendedName>
        <fullName evidence="6">Extracellular serine-rich protein</fullName>
    </recommendedName>
</protein>
<accession>A0A8H3Z8C6</accession>
<dbReference type="EMBL" id="WNWR01000193">
    <property type="protein sequence ID" value="KAE9989319.1"/>
    <property type="molecule type" value="Genomic_DNA"/>
</dbReference>
<dbReference type="PANTHER" id="PTHR34883">
    <property type="entry name" value="SERINE-RICH PROTEIN, PUTATIVE-RELATED-RELATED"/>
    <property type="match status" value="1"/>
</dbReference>
<gene>
    <name evidence="4" type="ORF">EG327_002866</name>
</gene>
<keyword evidence="5" id="KW-1185">Reference proteome</keyword>
<keyword evidence="3" id="KW-0732">Signal</keyword>
<feature type="chain" id="PRO_5034024523" description="Extracellular serine-rich protein" evidence="3">
    <location>
        <begin position="21"/>
        <end position="412"/>
    </location>
</feature>
<proteinExistence type="predicted"/>
<dbReference type="PANTHER" id="PTHR34883:SF8">
    <property type="entry name" value="EXTRACELLULAR SERINE-RICH PROTEIN (AFU_ORTHOLOGUE AFUA_6G00670)"/>
    <property type="match status" value="1"/>
</dbReference>
<evidence type="ECO:0008006" key="6">
    <source>
        <dbReference type="Google" id="ProtNLM"/>
    </source>
</evidence>
<organism evidence="4 5">
    <name type="scientific">Venturia inaequalis</name>
    <name type="common">Apple scab fungus</name>
    <dbReference type="NCBI Taxonomy" id="5025"/>
    <lineage>
        <taxon>Eukaryota</taxon>
        <taxon>Fungi</taxon>
        <taxon>Dikarya</taxon>
        <taxon>Ascomycota</taxon>
        <taxon>Pezizomycotina</taxon>
        <taxon>Dothideomycetes</taxon>
        <taxon>Pleosporomycetidae</taxon>
        <taxon>Venturiales</taxon>
        <taxon>Venturiaceae</taxon>
        <taxon>Venturia</taxon>
    </lineage>
</organism>
<keyword evidence="2" id="KW-0472">Membrane</keyword>
<feature type="signal peptide" evidence="3">
    <location>
        <begin position="1"/>
        <end position="20"/>
    </location>
</feature>
<dbReference type="InterPro" id="IPR052953">
    <property type="entry name" value="Ser-rich/MCO-related"/>
</dbReference>
<sequence>MGKMMLVSVALFALAQSVSGQTSSSFVGTATTSKLSQPSGTSSSVRPAATYKISVGTDHKFSPDITQALVGDLIKFDFMPLNHSVVRAEYKYPCIPYEKTGAGKVGFFGGFHPVDAILANPPSWSIRINDSDPIFVYCSAPGSCINYGMVAVINPNASVSLATQKQMAKDSAFMLQPGEDFPPEQSLTPKPTSISSTSSSSSTSSATSAAATATPSSSSHKGGLPAGAIAGIAIGGVVVLTLAAALFFFIGRTKALQESVQRQSEGIPSLIGSGTNGKSDSMYQVSAMPSPGYYPVHPPEVQRYSQVSSGGGGHGEVPAYGAAAGVSPNQSQYLKMAPQPRPGQPGWNSPTGRESLNGSPPPKVMQQQQHQLPQQRYNAQPGGMNDTRPPMVGIGRKPSEARGPHEMYAPSS</sequence>
<feature type="transmembrane region" description="Helical" evidence="2">
    <location>
        <begin position="226"/>
        <end position="250"/>
    </location>
</feature>
<dbReference type="InterPro" id="IPR008972">
    <property type="entry name" value="Cupredoxin"/>
</dbReference>
<dbReference type="SUPFAM" id="SSF49503">
    <property type="entry name" value="Cupredoxins"/>
    <property type="match status" value="1"/>
</dbReference>
<feature type="region of interest" description="Disordered" evidence="1">
    <location>
        <begin position="305"/>
        <end position="324"/>
    </location>
</feature>
<evidence type="ECO:0000256" key="3">
    <source>
        <dbReference type="SAM" id="SignalP"/>
    </source>
</evidence>
<evidence type="ECO:0000313" key="5">
    <source>
        <dbReference type="Proteomes" id="UP000490939"/>
    </source>
</evidence>